<dbReference type="InterPro" id="IPR024535">
    <property type="entry name" value="RHGA/B-epi-like_pectate_lyase"/>
</dbReference>
<name>A0A1H4JV46_9BACT</name>
<dbReference type="EMBL" id="FNSD01000001">
    <property type="protein sequence ID" value="SEB50170.1"/>
    <property type="molecule type" value="Genomic_DNA"/>
</dbReference>
<dbReference type="Pfam" id="PF12708">
    <property type="entry name" value="Pect-lyase_RHGA_epim"/>
    <property type="match status" value="2"/>
</dbReference>
<evidence type="ECO:0000313" key="4">
    <source>
        <dbReference type="Proteomes" id="UP000182409"/>
    </source>
</evidence>
<dbReference type="GO" id="GO:0016829">
    <property type="term" value="F:lyase activity"/>
    <property type="evidence" value="ECO:0007669"/>
    <property type="project" value="UniProtKB-KW"/>
</dbReference>
<dbReference type="InterPro" id="IPR011050">
    <property type="entry name" value="Pectin_lyase_fold/virulence"/>
</dbReference>
<feature type="signal peptide" evidence="1">
    <location>
        <begin position="1"/>
        <end position="21"/>
    </location>
</feature>
<reference evidence="3 4" key="1">
    <citation type="submission" date="2016-10" db="EMBL/GenBank/DDBJ databases">
        <authorList>
            <person name="de Groot N.N."/>
        </authorList>
    </citation>
    <scope>NUCLEOTIDE SEQUENCE [LARGE SCALE GENOMIC DNA]</scope>
    <source>
        <strain evidence="3 4">AB35.6</strain>
    </source>
</reference>
<accession>A0A1H4JV46</accession>
<proteinExistence type="predicted"/>
<protein>
    <submittedName>
        <fullName evidence="3">Pectate lyase superfamily protein</fullName>
    </submittedName>
</protein>
<feature type="chain" id="PRO_5010285497" evidence="1">
    <location>
        <begin position="22"/>
        <end position="942"/>
    </location>
</feature>
<keyword evidence="1" id="KW-0732">Signal</keyword>
<dbReference type="RefSeq" id="WP_074652484.1">
    <property type="nucleotide sequence ID" value="NZ_FNSD01000001.1"/>
</dbReference>
<feature type="domain" description="Rhamnogalacturonase A/B/Epimerase-like pectate lyase" evidence="2">
    <location>
        <begin position="371"/>
        <end position="438"/>
    </location>
</feature>
<dbReference type="InterPro" id="IPR012334">
    <property type="entry name" value="Pectin_lyas_fold"/>
</dbReference>
<evidence type="ECO:0000313" key="3">
    <source>
        <dbReference type="EMBL" id="SEB50170.1"/>
    </source>
</evidence>
<organism evidence="3 4">
    <name type="scientific">Terriglobus roseus</name>
    <dbReference type="NCBI Taxonomy" id="392734"/>
    <lineage>
        <taxon>Bacteria</taxon>
        <taxon>Pseudomonadati</taxon>
        <taxon>Acidobacteriota</taxon>
        <taxon>Terriglobia</taxon>
        <taxon>Terriglobales</taxon>
        <taxon>Acidobacteriaceae</taxon>
        <taxon>Terriglobus</taxon>
    </lineage>
</organism>
<evidence type="ECO:0000259" key="2">
    <source>
        <dbReference type="Pfam" id="PF12708"/>
    </source>
</evidence>
<feature type="domain" description="Rhamnogalacturonase A/B/Epimerase-like pectate lyase" evidence="2">
    <location>
        <begin position="51"/>
        <end position="215"/>
    </location>
</feature>
<evidence type="ECO:0000256" key="1">
    <source>
        <dbReference type="SAM" id="SignalP"/>
    </source>
</evidence>
<dbReference type="SUPFAM" id="SSF51126">
    <property type="entry name" value="Pectin lyase-like"/>
    <property type="match status" value="2"/>
</dbReference>
<dbReference type="Gene3D" id="2.160.20.10">
    <property type="entry name" value="Single-stranded right-handed beta-helix, Pectin lyase-like"/>
    <property type="match status" value="2"/>
</dbReference>
<keyword evidence="3" id="KW-0456">Lyase</keyword>
<sequence length="942" mass="99529">MKSGLLMAVSVCLALSVGAAAAQQRGASAFLTRPTDDNAPTFNAVQCANHADCTAVLQRAIDDLQSARHQGVLWIPEGSYRLSGTVTVWTGIRLMGFGQHRPVFELADNTSGFTGDKPHPLFHFAHERPKPGLPVQDGTSDTFYSAFENLDITVGSGNPAASGIRFHVAQHGILAHLSITLKSGHSALQDVGNVAFDVHLKGGDFGIDTGKTAPGWPFMLMDSEIDGQHVAGIRTREAGMTLERVTIAQTPVAIAIPEGQVDQLFLSNSLFRNISDSGIQTGNVKNAWSQISAQNLGCVGVKRLFPDLGDVPGYRRSEMKSGTFVVDRLRLGVAVGADGGNTGVHLAIASHIGTFAMLVTDVVGLPAVNDWVSVRALGASGDGLHDDTEALQTAIDGHRVLFFPAGRYRLTGTLHLRSDTVLVGSQPFTTQIVLADNTPAFSGTGSMIPMVEAPRGGSNVLSGIGISAGAFNPRAAGVLWQAGPRSLLEDVKFFGGRGTLSADGKPLQVYPATAGVDPSDVSKGWGTQFPSLLVRGGGGVFRGIWSASGFAKAGLTIEDTAVPGRIYGFSCEHHMRNEVQLHSISGWRIEALQTEEETEQGRDAISLEARDAKDVIFANLFQYRVSRSVGPADHATEIGQNASLEFANVHVFAGGRYAFDNSMLDLRTGVRTRVRDFASMGTVTPLVKPVAFSAWRGAKLQVLASGFQDVTGVIAEADGNVLFTDAVAHRLLRWERATRLVKELDVPAGFRPVVAVSSERGFVTVLGADNRLLELAPDGAARDVATAAIPSDARLRLPAGGHSNLAAVVTVQNASRGFNLGRDAGWLPSPKDMRPLLYASQFATLLPGQTQLQALEDGARIVRLSADGAHVPFAEIGGTSLAAGAFGESYLAGEQLLVLDREGRQVGTVAVPERPTAVTAGGDGTLYVGARSTLYSLPVEAH</sequence>
<dbReference type="AlphaFoldDB" id="A0A1H4JV46"/>
<dbReference type="OrthoDB" id="9795222at2"/>
<dbReference type="SUPFAM" id="SSF101898">
    <property type="entry name" value="NHL repeat"/>
    <property type="match status" value="1"/>
</dbReference>
<dbReference type="Proteomes" id="UP000182409">
    <property type="component" value="Unassembled WGS sequence"/>
</dbReference>
<gene>
    <name evidence="3" type="ORF">SAMN05443244_0838</name>
</gene>